<dbReference type="InParanoid" id="K1XW87"/>
<reference evidence="2 3" key="1">
    <citation type="journal article" date="2012" name="BMC Genomics">
        <title>Sequencing the genome of Marssonina brunnea reveals fungus-poplar co-evolution.</title>
        <authorList>
            <person name="Zhu S."/>
            <person name="Cao Y.-Z."/>
            <person name="Jiang C."/>
            <person name="Tan B.-Y."/>
            <person name="Wang Z."/>
            <person name="Feng S."/>
            <person name="Zhang L."/>
            <person name="Su X.-H."/>
            <person name="Brejova B."/>
            <person name="Vinar T."/>
            <person name="Xu M."/>
            <person name="Wang M.-X."/>
            <person name="Zhang S.-G."/>
            <person name="Huang M.-R."/>
            <person name="Wu R."/>
            <person name="Zhou Y."/>
        </authorList>
    </citation>
    <scope>NUCLEOTIDE SEQUENCE [LARGE SCALE GENOMIC DNA]</scope>
    <source>
        <strain evidence="2 3">MB_m1</strain>
    </source>
</reference>
<dbReference type="KEGG" id="mbe:MBM_04596"/>
<feature type="compositionally biased region" description="Pro residues" evidence="1">
    <location>
        <begin position="346"/>
        <end position="356"/>
    </location>
</feature>
<feature type="region of interest" description="Disordered" evidence="1">
    <location>
        <begin position="288"/>
        <end position="309"/>
    </location>
</feature>
<gene>
    <name evidence="2" type="ORF">MBM_04596</name>
</gene>
<evidence type="ECO:0000313" key="2">
    <source>
        <dbReference type="EMBL" id="EKD17019.1"/>
    </source>
</evidence>
<name>K1XW87_MARBU</name>
<feature type="region of interest" description="Disordered" evidence="1">
    <location>
        <begin position="237"/>
        <end position="275"/>
    </location>
</feature>
<keyword evidence="3" id="KW-1185">Reference proteome</keyword>
<organism evidence="2 3">
    <name type="scientific">Marssonina brunnea f. sp. multigermtubi (strain MB_m1)</name>
    <name type="common">Marssonina leaf spot fungus</name>
    <dbReference type="NCBI Taxonomy" id="1072389"/>
    <lineage>
        <taxon>Eukaryota</taxon>
        <taxon>Fungi</taxon>
        <taxon>Dikarya</taxon>
        <taxon>Ascomycota</taxon>
        <taxon>Pezizomycotina</taxon>
        <taxon>Leotiomycetes</taxon>
        <taxon>Helotiales</taxon>
        <taxon>Drepanopezizaceae</taxon>
        <taxon>Drepanopeziza</taxon>
    </lineage>
</organism>
<feature type="region of interest" description="Disordered" evidence="1">
    <location>
        <begin position="43"/>
        <end position="64"/>
    </location>
</feature>
<dbReference type="Proteomes" id="UP000006753">
    <property type="component" value="Unassembled WGS sequence"/>
</dbReference>
<feature type="compositionally biased region" description="Basic and acidic residues" evidence="1">
    <location>
        <begin position="300"/>
        <end position="309"/>
    </location>
</feature>
<proteinExistence type="predicted"/>
<dbReference type="HOGENOM" id="CLU_758816_0_0_1"/>
<evidence type="ECO:0000313" key="3">
    <source>
        <dbReference type="Proteomes" id="UP000006753"/>
    </source>
</evidence>
<accession>K1XW87</accession>
<dbReference type="EMBL" id="JH921437">
    <property type="protein sequence ID" value="EKD17019.1"/>
    <property type="molecule type" value="Genomic_DNA"/>
</dbReference>
<sequence length="365" mass="40365">MPNPYLIPKAQGVCLSTSLVTRLLDFTKDLWAAAPYCSSRYSASRSSSIPRFSGNPRRSTGKRRHFRDRQPHILTLLDVWREKSQSRTRDVLISNNRVCLRFEDAGNAGSNPAEGTTQPLFLVSRSASLCLLAADDRHPDVHIDWMNTESTTIVPPNIRHHHEANGRYDPQKALSVRTPLSRREPTAAATLVCAAGSLAKPGNTANARFIKCPPKSPHASFALLKLVIHPRLALAAPPLDPNPTHPNSSHPTPPSLQTSPGAYSHAIPPFRPVPQSYREVPASELERPFPPAAAIPPHQARGEREAPHKIDKANVYETNHEEKKIPTPPIVDYQHTREAFELASPFPRPPPPPPPHTLSIAMEER</sequence>
<evidence type="ECO:0000256" key="1">
    <source>
        <dbReference type="SAM" id="MobiDB-lite"/>
    </source>
</evidence>
<protein>
    <submittedName>
        <fullName evidence="2">Uncharacterized protein</fullName>
    </submittedName>
</protein>
<dbReference type="AlphaFoldDB" id="K1XW87"/>
<feature type="region of interest" description="Disordered" evidence="1">
    <location>
        <begin position="342"/>
        <end position="365"/>
    </location>
</feature>